<keyword evidence="5 9" id="KW-0493">Microtubule</keyword>
<comment type="caution">
    <text evidence="11">The sequence shown here is derived from an EMBL/GenBank/DDBJ whole genome shotgun (WGS) entry which is preliminary data.</text>
</comment>
<name>A0A4T0X3X2_9ASCO</name>
<evidence type="ECO:0000256" key="7">
    <source>
        <dbReference type="ARBA" id="ARBA00023134"/>
    </source>
</evidence>
<dbReference type="Gene3D" id="1.10.287.600">
    <property type="entry name" value="Helix hairpin bin"/>
    <property type="match status" value="1"/>
</dbReference>
<keyword evidence="4" id="KW-0963">Cytoplasm</keyword>
<evidence type="ECO:0000256" key="6">
    <source>
        <dbReference type="ARBA" id="ARBA00022741"/>
    </source>
</evidence>
<accession>A0A4T0X3X2</accession>
<keyword evidence="12" id="KW-1185">Reference proteome</keyword>
<dbReference type="InterPro" id="IPR023123">
    <property type="entry name" value="Tubulin_C"/>
</dbReference>
<dbReference type="SUPFAM" id="SSF52490">
    <property type="entry name" value="Tubulin nucleotide-binding domain-like"/>
    <property type="match status" value="1"/>
</dbReference>
<protein>
    <recommendedName>
        <fullName evidence="3 9">Tubulin gamma chain</fullName>
    </recommendedName>
</protein>
<dbReference type="GO" id="GO:0000930">
    <property type="term" value="C:gamma-tubulin complex"/>
    <property type="evidence" value="ECO:0007669"/>
    <property type="project" value="InterPro"/>
</dbReference>
<dbReference type="PANTHER" id="PTHR11588">
    <property type="entry name" value="TUBULIN"/>
    <property type="match status" value="1"/>
</dbReference>
<organism evidence="11 12">
    <name type="scientific">Pichia inconspicua</name>
    <dbReference type="NCBI Taxonomy" id="52247"/>
    <lineage>
        <taxon>Eukaryota</taxon>
        <taxon>Fungi</taxon>
        <taxon>Dikarya</taxon>
        <taxon>Ascomycota</taxon>
        <taxon>Saccharomycotina</taxon>
        <taxon>Pichiomycetes</taxon>
        <taxon>Pichiales</taxon>
        <taxon>Pichiaceae</taxon>
        <taxon>Pichia</taxon>
    </lineage>
</organism>
<keyword evidence="7 9" id="KW-0342">GTP-binding</keyword>
<keyword evidence="6 9" id="KW-0547">Nucleotide-binding</keyword>
<dbReference type="SMART" id="SM00864">
    <property type="entry name" value="Tubulin"/>
    <property type="match status" value="1"/>
</dbReference>
<evidence type="ECO:0000256" key="8">
    <source>
        <dbReference type="ARBA" id="ARBA00023212"/>
    </source>
</evidence>
<dbReference type="OrthoDB" id="10249382at2759"/>
<sequence length="474" mass="53261">MTGEILTLQVGQCGNQVGGRFWSQLCSEHGILSDGTACADYNDIIKNDRPDVFFQRNPNNRFTPRAILIDLEPRVINSITSGENQRLYNSKNIFVSQDGGGAANQWVEGYLNGKRNFEAVSDMIDKELDSCDNLEGFQLVHSVAGGTGSGFGSLLLEKLSDRYGKKLIQSYSIFGASEVVVQPYNTVLTLRRLIQNSDANIVFDNASLNSIAVDNLKVESPSYNEMNRLISTVMSASSNTLRFPSYSHNSMTSIMSALIPTPDLHFITPSYTPFTSDYVSHAAKEIHRSTAYDVILELLDKKLKMCSREDKHDTVLAMLDIIIRPNTRIDSKQNSDVQKAMMKARSRVNFAPWTPSSIHIAMGQRSSFSELEKNQEKEIVSGLMLSNSCSIINILESATRDYDRLMSKNAFLNNYLKSDYEHECGDIMQEFQESREIVDALLKEYRSSETLAYMEDVDENDIEVLPDDIDVEMK</sequence>
<dbReference type="STRING" id="52247.A0A4T0X3X2"/>
<evidence type="ECO:0000256" key="2">
    <source>
        <dbReference type="ARBA" id="ARBA00009636"/>
    </source>
</evidence>
<evidence type="ECO:0000313" key="11">
    <source>
        <dbReference type="EMBL" id="TID30096.1"/>
    </source>
</evidence>
<keyword evidence="8" id="KW-0206">Cytoskeleton</keyword>
<dbReference type="InterPro" id="IPR037103">
    <property type="entry name" value="Tubulin/FtsZ-like_C"/>
</dbReference>
<dbReference type="GO" id="GO:0031122">
    <property type="term" value="P:cytoplasmic microtubule organization"/>
    <property type="evidence" value="ECO:0007669"/>
    <property type="project" value="InterPro"/>
</dbReference>
<dbReference type="InterPro" id="IPR036525">
    <property type="entry name" value="Tubulin/FtsZ_GTPase_sf"/>
</dbReference>
<reference evidence="11 12" key="1">
    <citation type="journal article" date="2019" name="Front. Genet.">
        <title>Whole-Genome Sequencing of the Opportunistic Yeast Pathogen Candida inconspicua Uncovers Its Hybrid Origin.</title>
        <authorList>
            <person name="Mixao V."/>
            <person name="Hansen A.P."/>
            <person name="Saus E."/>
            <person name="Boekhout T."/>
            <person name="Lass-Florl C."/>
            <person name="Gabaldon T."/>
        </authorList>
    </citation>
    <scope>NUCLEOTIDE SEQUENCE [LARGE SCALE GENOMIC DNA]</scope>
    <source>
        <strain evidence="11 12">CBS 180</strain>
    </source>
</reference>
<dbReference type="InterPro" id="IPR000217">
    <property type="entry name" value="Tubulin"/>
</dbReference>
<dbReference type="EMBL" id="SELW01000203">
    <property type="protein sequence ID" value="TID30096.1"/>
    <property type="molecule type" value="Genomic_DNA"/>
</dbReference>
<dbReference type="Pfam" id="PF00091">
    <property type="entry name" value="Tubulin"/>
    <property type="match status" value="1"/>
</dbReference>
<evidence type="ECO:0000313" key="12">
    <source>
        <dbReference type="Proteomes" id="UP000307173"/>
    </source>
</evidence>
<evidence type="ECO:0000256" key="5">
    <source>
        <dbReference type="ARBA" id="ARBA00022701"/>
    </source>
</evidence>
<dbReference type="Gene3D" id="3.30.1330.20">
    <property type="entry name" value="Tubulin/FtsZ, C-terminal domain"/>
    <property type="match status" value="1"/>
</dbReference>
<evidence type="ECO:0000256" key="9">
    <source>
        <dbReference type="RuleBase" id="RU000352"/>
    </source>
</evidence>
<comment type="similarity">
    <text evidence="2 9">Belongs to the tubulin family.</text>
</comment>
<dbReference type="Gene3D" id="3.40.50.1440">
    <property type="entry name" value="Tubulin/FtsZ, GTPase domain"/>
    <property type="match status" value="1"/>
</dbReference>
<evidence type="ECO:0000259" key="10">
    <source>
        <dbReference type="SMART" id="SM00864"/>
    </source>
</evidence>
<dbReference type="InterPro" id="IPR002454">
    <property type="entry name" value="Gamma_tubulin"/>
</dbReference>
<dbReference type="Proteomes" id="UP000307173">
    <property type="component" value="Unassembled WGS sequence"/>
</dbReference>
<dbReference type="GO" id="GO:0007020">
    <property type="term" value="P:microtubule nucleation"/>
    <property type="evidence" value="ECO:0007669"/>
    <property type="project" value="InterPro"/>
</dbReference>
<dbReference type="GO" id="GO:0005525">
    <property type="term" value="F:GTP binding"/>
    <property type="evidence" value="ECO:0007669"/>
    <property type="project" value="UniProtKB-UniRule"/>
</dbReference>
<evidence type="ECO:0000256" key="3">
    <source>
        <dbReference type="ARBA" id="ARBA00018848"/>
    </source>
</evidence>
<feature type="domain" description="Tubulin/FtsZ GTPase" evidence="10">
    <location>
        <begin position="50"/>
        <end position="245"/>
    </location>
</feature>
<dbReference type="AlphaFoldDB" id="A0A4T0X3X2"/>
<proteinExistence type="inferred from homology"/>
<dbReference type="PRINTS" id="PR01161">
    <property type="entry name" value="TUBULIN"/>
</dbReference>
<dbReference type="Pfam" id="PF03953">
    <property type="entry name" value="Tubulin_C"/>
    <property type="match status" value="1"/>
</dbReference>
<dbReference type="PROSITE" id="PS00227">
    <property type="entry name" value="TUBULIN"/>
    <property type="match status" value="1"/>
</dbReference>
<dbReference type="PRINTS" id="PR01164">
    <property type="entry name" value="GAMMATUBULIN"/>
</dbReference>
<dbReference type="GO" id="GO:0005874">
    <property type="term" value="C:microtubule"/>
    <property type="evidence" value="ECO:0007669"/>
    <property type="project" value="UniProtKB-KW"/>
</dbReference>
<evidence type="ECO:0000256" key="4">
    <source>
        <dbReference type="ARBA" id="ARBA00022490"/>
    </source>
</evidence>
<dbReference type="InterPro" id="IPR017975">
    <property type="entry name" value="Tubulin_CS"/>
</dbReference>
<dbReference type="SUPFAM" id="SSF55307">
    <property type="entry name" value="Tubulin C-terminal domain-like"/>
    <property type="match status" value="1"/>
</dbReference>
<gene>
    <name evidence="11" type="ORF">CANINC_001320</name>
</gene>
<evidence type="ECO:0000256" key="1">
    <source>
        <dbReference type="ARBA" id="ARBA00004267"/>
    </source>
</evidence>
<dbReference type="CDD" id="cd02188">
    <property type="entry name" value="gamma_tubulin"/>
    <property type="match status" value="1"/>
</dbReference>
<comment type="function">
    <text evidence="9">Tubulin is the major constituent of microtubules, protein filaments consisting of alpha- and beta-tubulin heterodimers. Gamma-tubulin is a key component of the gamma-tubulin ring complex (gTuRC) which mediates microtubule nucleation. The gTuRC regulates the minus-end nucleation of alpha-beta tubulin heterodimers that grow into microtubule protafilaments, a critical step in centrosome duplication and spindle formation.</text>
</comment>
<dbReference type="InterPro" id="IPR018316">
    <property type="entry name" value="Tubulin/FtsZ_2-layer-sand-dom"/>
</dbReference>
<dbReference type="InterPro" id="IPR003008">
    <property type="entry name" value="Tubulin_FtsZ_GTPase"/>
</dbReference>
<dbReference type="InterPro" id="IPR008280">
    <property type="entry name" value="Tub_FtsZ_C"/>
</dbReference>
<comment type="subcellular location">
    <subcellularLocation>
        <location evidence="1">Cytoplasm</location>
        <location evidence="1">Cytoskeleton</location>
        <location evidence="1">Microtubule organizing center</location>
    </subcellularLocation>
</comment>